<sequence>MATESGMTQDQRDMRLMGIKQTLKRNFTFEALVGFGVLLGNTWIYSLIGMALSLLNGGPAGGIWMLCVVLCGMLAVTLCIAEQASVYPSSGGPYVWTRIYLSQPWDKRISYIVGWLTSLGWQAGMAGTSFLTGEQIRGLIALTSPSYKPVPMHSTLLSIAIVTFSATWNTLFAKKLPHIEGFLLFLYIIGFIAFMSVLIVMGPESDPEEVFFEFKNPSGWENKILSVIAGIIGPISTMGSGDAATHLAEEVINASKAQPNAMIISYLISGLTALSMTIVMYLRQGNDYTALIDTPYGQPWIQMVVDATGSKKIAAAMVGLVCVLLQAGCINQTTTTSRQTFAFARDGGLPFSDLLSSVRNEIPLCSVILTWFFTILMGCIPLFSPIAFNVIVSLSMISLYSAYLTILICSGWFILSGGHPPSGKFSLGRARGPVYVIAIGYLLFAIVCLCFPSGPKPSLREMNWSSAMFLSTILFSLLYYFFNGRHHFNPGGKHRRESIALIMNPGQKKELESPNV</sequence>
<dbReference type="PIRSF" id="PIRSF006060">
    <property type="entry name" value="AA_transporter"/>
    <property type="match status" value="1"/>
</dbReference>
<dbReference type="PANTHER" id="PTHR45649">
    <property type="entry name" value="AMINO-ACID PERMEASE BAT1"/>
    <property type="match status" value="1"/>
</dbReference>
<protein>
    <recommendedName>
        <fullName evidence="9">Amino acid permease/ SLC12A domain-containing protein</fullName>
    </recommendedName>
</protein>
<feature type="transmembrane region" description="Helical" evidence="6">
    <location>
        <begin position="390"/>
        <end position="414"/>
    </location>
</feature>
<dbReference type="EMBL" id="KB733461">
    <property type="protein sequence ID" value="ENI03103.1"/>
    <property type="molecule type" value="Genomic_DNA"/>
</dbReference>
<gene>
    <name evidence="7" type="ORF">COCC4DRAFT_82776</name>
</gene>
<dbReference type="GeneID" id="25848383"/>
<dbReference type="PANTHER" id="PTHR45649:SF2">
    <property type="entry name" value="ACID PERMEASE, PUTATIVE-RELATED"/>
    <property type="match status" value="1"/>
</dbReference>
<keyword evidence="4 6" id="KW-1133">Transmembrane helix</keyword>
<feature type="transmembrane region" description="Helical" evidence="6">
    <location>
        <begin position="27"/>
        <end position="55"/>
    </location>
</feature>
<reference evidence="7 8" key="1">
    <citation type="journal article" date="2012" name="PLoS Pathog.">
        <title>Diverse lifestyles and strategies of plant pathogenesis encoded in the genomes of eighteen Dothideomycetes fungi.</title>
        <authorList>
            <person name="Ohm R.A."/>
            <person name="Feau N."/>
            <person name="Henrissat B."/>
            <person name="Schoch C.L."/>
            <person name="Horwitz B.A."/>
            <person name="Barry K.W."/>
            <person name="Condon B.J."/>
            <person name="Copeland A.C."/>
            <person name="Dhillon B."/>
            <person name="Glaser F."/>
            <person name="Hesse C.N."/>
            <person name="Kosti I."/>
            <person name="LaButti K."/>
            <person name="Lindquist E.A."/>
            <person name="Lucas S."/>
            <person name="Salamov A.A."/>
            <person name="Bradshaw R.E."/>
            <person name="Ciuffetti L."/>
            <person name="Hamelin R.C."/>
            <person name="Kema G.H.J."/>
            <person name="Lawrence C."/>
            <person name="Scott J.A."/>
            <person name="Spatafora J.W."/>
            <person name="Turgeon B.G."/>
            <person name="de Wit P.J.G.M."/>
            <person name="Zhong S."/>
            <person name="Goodwin S.B."/>
            <person name="Grigoriev I.V."/>
        </authorList>
    </citation>
    <scope>NUCLEOTIDE SEQUENCE [LARGE SCALE GENOMIC DNA]</scope>
    <source>
        <strain evidence="8">C4 / ATCC 48331 / race T</strain>
    </source>
</reference>
<dbReference type="InterPro" id="IPR002293">
    <property type="entry name" value="AA/rel_permease1"/>
</dbReference>
<dbReference type="GO" id="GO:0016020">
    <property type="term" value="C:membrane"/>
    <property type="evidence" value="ECO:0007669"/>
    <property type="project" value="UniProtKB-SubCell"/>
</dbReference>
<dbReference type="HOGENOM" id="CLU_004495_6_1_1"/>
<accession>N4X3R2</accession>
<feature type="transmembrane region" description="Helical" evidence="6">
    <location>
        <begin position="184"/>
        <end position="202"/>
    </location>
</feature>
<feature type="transmembrane region" description="Helical" evidence="6">
    <location>
        <begin position="362"/>
        <end position="384"/>
    </location>
</feature>
<dbReference type="Pfam" id="PF13520">
    <property type="entry name" value="AA_permease_2"/>
    <property type="match status" value="1"/>
</dbReference>
<feature type="transmembrane region" description="Helical" evidence="6">
    <location>
        <begin position="61"/>
        <end position="81"/>
    </location>
</feature>
<dbReference type="Gene3D" id="1.20.1740.10">
    <property type="entry name" value="Amino acid/polyamine transporter I"/>
    <property type="match status" value="1"/>
</dbReference>
<reference evidence="8" key="2">
    <citation type="journal article" date="2013" name="PLoS Genet.">
        <title>Comparative genome structure, secondary metabolite, and effector coding capacity across Cochliobolus pathogens.</title>
        <authorList>
            <person name="Condon B.J."/>
            <person name="Leng Y."/>
            <person name="Wu D."/>
            <person name="Bushley K.E."/>
            <person name="Ohm R.A."/>
            <person name="Otillar R."/>
            <person name="Martin J."/>
            <person name="Schackwitz W."/>
            <person name="Grimwood J."/>
            <person name="MohdZainudin N."/>
            <person name="Xue C."/>
            <person name="Wang R."/>
            <person name="Manning V.A."/>
            <person name="Dhillon B."/>
            <person name="Tu Z.J."/>
            <person name="Steffenson B.J."/>
            <person name="Salamov A."/>
            <person name="Sun H."/>
            <person name="Lowry S."/>
            <person name="LaButti K."/>
            <person name="Han J."/>
            <person name="Copeland A."/>
            <person name="Lindquist E."/>
            <person name="Barry K."/>
            <person name="Schmutz J."/>
            <person name="Baker S.E."/>
            <person name="Ciuffetti L.M."/>
            <person name="Grigoriev I.V."/>
            <person name="Zhong S."/>
            <person name="Turgeon B.G."/>
        </authorList>
    </citation>
    <scope>NUCLEOTIDE SEQUENCE [LARGE SCALE GENOMIC DNA]</scope>
    <source>
        <strain evidence="8">C4 / ATCC 48331 / race T</strain>
    </source>
</reference>
<evidence type="ECO:0000313" key="8">
    <source>
        <dbReference type="Proteomes" id="UP000012338"/>
    </source>
</evidence>
<keyword evidence="5 6" id="KW-0472">Membrane</keyword>
<keyword evidence="3 6" id="KW-0812">Transmembrane</keyword>
<feature type="transmembrane region" description="Helical" evidence="6">
    <location>
        <begin position="109"/>
        <end position="132"/>
    </location>
</feature>
<feature type="transmembrane region" description="Helical" evidence="6">
    <location>
        <begin position="152"/>
        <end position="172"/>
    </location>
</feature>
<evidence type="ECO:0000256" key="4">
    <source>
        <dbReference type="ARBA" id="ARBA00022989"/>
    </source>
</evidence>
<dbReference type="RefSeq" id="XP_014077012.1">
    <property type="nucleotide sequence ID" value="XM_014221537.1"/>
</dbReference>
<evidence type="ECO:0000256" key="6">
    <source>
        <dbReference type="SAM" id="Phobius"/>
    </source>
</evidence>
<evidence type="ECO:0000256" key="2">
    <source>
        <dbReference type="ARBA" id="ARBA00022448"/>
    </source>
</evidence>
<dbReference type="Proteomes" id="UP000012338">
    <property type="component" value="Unassembled WGS sequence"/>
</dbReference>
<dbReference type="OrthoDB" id="3257095at2759"/>
<keyword evidence="2" id="KW-0813">Transport</keyword>
<dbReference type="GO" id="GO:0022857">
    <property type="term" value="F:transmembrane transporter activity"/>
    <property type="evidence" value="ECO:0007669"/>
    <property type="project" value="InterPro"/>
</dbReference>
<feature type="transmembrane region" description="Helical" evidence="6">
    <location>
        <begin position="434"/>
        <end position="454"/>
    </location>
</feature>
<organism evidence="7 8">
    <name type="scientific">Cochliobolus heterostrophus (strain C4 / ATCC 48331 / race T)</name>
    <name type="common">Southern corn leaf blight fungus</name>
    <name type="synonym">Bipolaris maydis</name>
    <dbReference type="NCBI Taxonomy" id="665024"/>
    <lineage>
        <taxon>Eukaryota</taxon>
        <taxon>Fungi</taxon>
        <taxon>Dikarya</taxon>
        <taxon>Ascomycota</taxon>
        <taxon>Pezizomycotina</taxon>
        <taxon>Dothideomycetes</taxon>
        <taxon>Pleosporomycetidae</taxon>
        <taxon>Pleosporales</taxon>
        <taxon>Pleosporineae</taxon>
        <taxon>Pleosporaceae</taxon>
        <taxon>Bipolaris</taxon>
    </lineage>
</organism>
<name>N4X3R2_COCH4</name>
<keyword evidence="8" id="KW-1185">Reference proteome</keyword>
<evidence type="ECO:0000256" key="3">
    <source>
        <dbReference type="ARBA" id="ARBA00022692"/>
    </source>
</evidence>
<evidence type="ECO:0000256" key="1">
    <source>
        <dbReference type="ARBA" id="ARBA00004141"/>
    </source>
</evidence>
<feature type="transmembrane region" description="Helical" evidence="6">
    <location>
        <begin position="263"/>
        <end position="282"/>
    </location>
</feature>
<dbReference type="AlphaFoldDB" id="N4X3R2"/>
<feature type="transmembrane region" description="Helical" evidence="6">
    <location>
        <begin position="466"/>
        <end position="482"/>
    </location>
</feature>
<comment type="subcellular location">
    <subcellularLocation>
        <location evidence="1">Membrane</location>
        <topology evidence="1">Multi-pass membrane protein</topology>
    </subcellularLocation>
</comment>
<evidence type="ECO:0000256" key="5">
    <source>
        <dbReference type="ARBA" id="ARBA00023136"/>
    </source>
</evidence>
<evidence type="ECO:0000313" key="7">
    <source>
        <dbReference type="EMBL" id="ENI03103.1"/>
    </source>
</evidence>
<proteinExistence type="predicted"/>
<evidence type="ECO:0008006" key="9">
    <source>
        <dbReference type="Google" id="ProtNLM"/>
    </source>
</evidence>